<keyword evidence="4" id="KW-1185">Reference proteome</keyword>
<feature type="signal peptide" evidence="2">
    <location>
        <begin position="1"/>
        <end position="24"/>
    </location>
</feature>
<protein>
    <submittedName>
        <fullName evidence="3">Uncharacterized protein</fullName>
    </submittedName>
</protein>
<gene>
    <name evidence="3" type="ORF">Anapl_02505</name>
</gene>
<feature type="chain" id="PRO_5004342847" evidence="2">
    <location>
        <begin position="25"/>
        <end position="258"/>
    </location>
</feature>
<accession>R0JT91</accession>
<sequence>MKQLKAAQADWAVALLLLCASSYLDESGPDKKLFERDHGMFPCQQERRRGYEDLFISEKSGWSFPWPRELGSRKRSPNPVTERPRPSSAPPIQSKREAMHCQLHVMERHFTYQLHFKELNKKAVIVLQAINLRAITYVFGMCWQGIICNEKLLANQRCRSPLALPAPSSDRDSFSCVAVSSPMPSAVWELKSQEGAPPGSEVSLPTAAVTEGHLGVQQLHTDILAEGSFLQCSAKYLLGSLELVLVQGQLHILQAAPK</sequence>
<evidence type="ECO:0000256" key="1">
    <source>
        <dbReference type="SAM" id="MobiDB-lite"/>
    </source>
</evidence>
<name>R0JT91_ANAPL</name>
<proteinExistence type="predicted"/>
<feature type="region of interest" description="Disordered" evidence="1">
    <location>
        <begin position="68"/>
        <end position="94"/>
    </location>
</feature>
<organism evidence="3 4">
    <name type="scientific">Anas platyrhynchos</name>
    <name type="common">Mallard</name>
    <name type="synonym">Anas boschas</name>
    <dbReference type="NCBI Taxonomy" id="8839"/>
    <lineage>
        <taxon>Eukaryota</taxon>
        <taxon>Metazoa</taxon>
        <taxon>Chordata</taxon>
        <taxon>Craniata</taxon>
        <taxon>Vertebrata</taxon>
        <taxon>Euteleostomi</taxon>
        <taxon>Archelosauria</taxon>
        <taxon>Archosauria</taxon>
        <taxon>Dinosauria</taxon>
        <taxon>Saurischia</taxon>
        <taxon>Theropoda</taxon>
        <taxon>Coelurosauria</taxon>
        <taxon>Aves</taxon>
        <taxon>Neognathae</taxon>
        <taxon>Galloanserae</taxon>
        <taxon>Anseriformes</taxon>
        <taxon>Anatidae</taxon>
        <taxon>Anatinae</taxon>
        <taxon>Anas</taxon>
    </lineage>
</organism>
<keyword evidence="2" id="KW-0732">Signal</keyword>
<dbReference type="Proteomes" id="UP000296049">
    <property type="component" value="Unassembled WGS sequence"/>
</dbReference>
<dbReference type="AlphaFoldDB" id="R0JT91"/>
<evidence type="ECO:0000313" key="4">
    <source>
        <dbReference type="Proteomes" id="UP000296049"/>
    </source>
</evidence>
<dbReference type="EMBL" id="KB743176">
    <property type="protein sequence ID" value="EOB00676.1"/>
    <property type="molecule type" value="Genomic_DNA"/>
</dbReference>
<evidence type="ECO:0000256" key="2">
    <source>
        <dbReference type="SAM" id="SignalP"/>
    </source>
</evidence>
<evidence type="ECO:0000313" key="3">
    <source>
        <dbReference type="EMBL" id="EOB00676.1"/>
    </source>
</evidence>
<reference evidence="4" key="1">
    <citation type="journal article" date="2013" name="Nat. Genet.">
        <title>The duck genome and transcriptome provide insight into an avian influenza virus reservoir species.</title>
        <authorList>
            <person name="Huang Y."/>
            <person name="Li Y."/>
            <person name="Burt D.W."/>
            <person name="Chen H."/>
            <person name="Zhang Y."/>
            <person name="Qian W."/>
            <person name="Kim H."/>
            <person name="Gan S."/>
            <person name="Zhao Y."/>
            <person name="Li J."/>
            <person name="Yi K."/>
            <person name="Feng H."/>
            <person name="Zhu P."/>
            <person name="Li B."/>
            <person name="Liu Q."/>
            <person name="Fairley S."/>
            <person name="Magor K.E."/>
            <person name="Du Z."/>
            <person name="Hu X."/>
            <person name="Goodman L."/>
            <person name="Tafer H."/>
            <person name="Vignal A."/>
            <person name="Lee T."/>
            <person name="Kim K.W."/>
            <person name="Sheng Z."/>
            <person name="An Y."/>
            <person name="Searle S."/>
            <person name="Herrero J."/>
            <person name="Groenen M.A."/>
            <person name="Crooijmans R.P."/>
            <person name="Faraut T."/>
            <person name="Cai Q."/>
            <person name="Webster R.G."/>
            <person name="Aldridge J.R."/>
            <person name="Warren W.C."/>
            <person name="Bartschat S."/>
            <person name="Kehr S."/>
            <person name="Marz M."/>
            <person name="Stadler P.F."/>
            <person name="Smith J."/>
            <person name="Kraus R.H."/>
            <person name="Zhao Y."/>
            <person name="Ren L."/>
            <person name="Fei J."/>
            <person name="Morisson M."/>
            <person name="Kaiser P."/>
            <person name="Griffin D.K."/>
            <person name="Rao M."/>
            <person name="Pitel F."/>
            <person name="Wang J."/>
            <person name="Li N."/>
        </authorList>
    </citation>
    <scope>NUCLEOTIDE SEQUENCE [LARGE SCALE GENOMIC DNA]</scope>
</reference>